<dbReference type="STRING" id="1121449.SAMN02745704_00793"/>
<dbReference type="GO" id="GO:0009421">
    <property type="term" value="C:bacterial-type flagellum filament cap"/>
    <property type="evidence" value="ECO:0007669"/>
    <property type="project" value="InterPro"/>
</dbReference>
<dbReference type="Proteomes" id="UP000190027">
    <property type="component" value="Unassembled WGS sequence"/>
</dbReference>
<dbReference type="RefSeq" id="WP_078716347.1">
    <property type="nucleotide sequence ID" value="NZ_FUYC01000002.1"/>
</dbReference>
<keyword evidence="8" id="KW-0282">Flagellum</keyword>
<comment type="subcellular location">
    <subcellularLocation>
        <location evidence="5">Secreted</location>
    </subcellularLocation>
    <subcellularLocation>
        <location evidence="5">Bacterial flagellum</location>
    </subcellularLocation>
</comment>
<name>A0A1T4WC61_9BACT</name>
<dbReference type="InterPro" id="IPR010809">
    <property type="entry name" value="FliD_C"/>
</dbReference>
<evidence type="ECO:0000256" key="4">
    <source>
        <dbReference type="ARBA" id="ARBA00023143"/>
    </source>
</evidence>
<dbReference type="GO" id="GO:0071973">
    <property type="term" value="P:bacterial-type flagellum-dependent cell motility"/>
    <property type="evidence" value="ECO:0007669"/>
    <property type="project" value="TreeGrafter"/>
</dbReference>
<accession>A0A1T4WC61</accession>
<evidence type="ECO:0000259" key="7">
    <source>
        <dbReference type="Pfam" id="PF07195"/>
    </source>
</evidence>
<dbReference type="GO" id="GO:0009424">
    <property type="term" value="C:bacterial-type flagellum hook"/>
    <property type="evidence" value="ECO:0007669"/>
    <property type="project" value="UniProtKB-UniRule"/>
</dbReference>
<evidence type="ECO:0000313" key="8">
    <source>
        <dbReference type="EMBL" id="SKA74892.1"/>
    </source>
</evidence>
<dbReference type="AlphaFoldDB" id="A0A1T4WC61"/>
<keyword evidence="8" id="KW-0966">Cell projection</keyword>
<feature type="domain" description="Flagellar hook-associated protein 2 N-terminal" evidence="6">
    <location>
        <begin position="17"/>
        <end position="111"/>
    </location>
</feature>
<evidence type="ECO:0000256" key="5">
    <source>
        <dbReference type="RuleBase" id="RU362066"/>
    </source>
</evidence>
<keyword evidence="5" id="KW-0964">Secreted</keyword>
<keyword evidence="8" id="KW-0969">Cilium</keyword>
<comment type="subunit">
    <text evidence="2 5">Homopentamer.</text>
</comment>
<sequence>MSDYTSGQINFAGLGNGTDFNQLIDGMIKIERNRVVRLESWKSEWEAKVEAFNELNTRMLSLKSTMEGMNTVNEFLTKSVTSTYSDVVSATADSSAEVASHTVRINQLAQNAILTNQNGYLATDAEVTASGAGATFEYSYQGVSHSLNVPGGTTLQGLQNLINNDPDNPGVKASLISDGSEVYLQFRGMDLGEDATLEIGAGTTLSGFTAADFDVTQSNQNAELRVNGWPTSDWISVPSNTVTGIVDGLTLNLKGSSLGTDISLTVNTDKEAVKENVRTFVDQINEVRKYILEITNFDTVEEEGSLLTGNYGVEMISQNLKNIASEKGLGFFYYDDSGAAPQGDVFSSLSQVGILTDADENSPTAGLLQVDEERLDEALAEDTDAVAKLFSADHEGGVYNTNDLAYYSHIDSITQAGSYKVKYTVDGSGEITEAWINGFKASIDNVNHRITSPSNKVAVGDTLVEQNPSAGLVLDVLNRAPGTYPPSGTSDEDYPLGVLKQGKTGQFINELKELTNENTGPLHILEENYEDIMDMIDDKIAYEEKRITKMERTLKEKFARLDALLGQYEGQSAQLTSQISQMSQG</sequence>
<reference evidence="8 9" key="1">
    <citation type="submission" date="2017-02" db="EMBL/GenBank/DDBJ databases">
        <authorList>
            <person name="Peterson S.W."/>
        </authorList>
    </citation>
    <scope>NUCLEOTIDE SEQUENCE [LARGE SCALE GENOMIC DNA]</scope>
    <source>
        <strain evidence="8 9">DSM 16080</strain>
    </source>
</reference>
<evidence type="ECO:0000256" key="2">
    <source>
        <dbReference type="ARBA" id="ARBA00011255"/>
    </source>
</evidence>
<proteinExistence type="inferred from homology"/>
<dbReference type="PANTHER" id="PTHR30288:SF0">
    <property type="entry name" value="FLAGELLAR HOOK-ASSOCIATED PROTEIN 2"/>
    <property type="match status" value="1"/>
</dbReference>
<dbReference type="Pfam" id="PF02465">
    <property type="entry name" value="FliD_N"/>
    <property type="match status" value="1"/>
</dbReference>
<dbReference type="PANTHER" id="PTHR30288">
    <property type="entry name" value="FLAGELLAR CAP/ASSEMBLY PROTEIN FLID"/>
    <property type="match status" value="1"/>
</dbReference>
<feature type="domain" description="Flagellar hook-associated protein 2 C-terminal" evidence="7">
    <location>
        <begin position="220"/>
        <end position="452"/>
    </location>
</feature>
<keyword evidence="9" id="KW-1185">Reference proteome</keyword>
<evidence type="ECO:0000259" key="6">
    <source>
        <dbReference type="Pfam" id="PF02465"/>
    </source>
</evidence>
<keyword evidence="3" id="KW-0175">Coiled coil</keyword>
<evidence type="ECO:0000256" key="3">
    <source>
        <dbReference type="ARBA" id="ARBA00023054"/>
    </source>
</evidence>
<gene>
    <name evidence="8" type="ORF">SAMN02745704_00793</name>
</gene>
<dbReference type="GO" id="GO:0007155">
    <property type="term" value="P:cell adhesion"/>
    <property type="evidence" value="ECO:0007669"/>
    <property type="project" value="InterPro"/>
</dbReference>
<dbReference type="GO" id="GO:0005576">
    <property type="term" value="C:extracellular region"/>
    <property type="evidence" value="ECO:0007669"/>
    <property type="project" value="UniProtKB-SubCell"/>
</dbReference>
<evidence type="ECO:0000313" key="9">
    <source>
        <dbReference type="Proteomes" id="UP000190027"/>
    </source>
</evidence>
<comment type="similarity">
    <text evidence="1 5">Belongs to the FliD family.</text>
</comment>
<evidence type="ECO:0000256" key="1">
    <source>
        <dbReference type="ARBA" id="ARBA00009764"/>
    </source>
</evidence>
<keyword evidence="4 5" id="KW-0975">Bacterial flagellum</keyword>
<comment type="function">
    <text evidence="5">Required for morphogenesis and for the elongation of the flagellar filament by facilitating polymerization of the flagellin monomers at the tip of growing filament. Forms a capping structure, which prevents flagellin subunits (transported through the central channel of the flagellum) from leaking out without polymerization at the distal end.</text>
</comment>
<dbReference type="InterPro" id="IPR040026">
    <property type="entry name" value="FliD"/>
</dbReference>
<dbReference type="InterPro" id="IPR003481">
    <property type="entry name" value="FliD_N"/>
</dbReference>
<organism evidence="8 9">
    <name type="scientific">Paucidesulfovibrio gracilis DSM 16080</name>
    <dbReference type="NCBI Taxonomy" id="1121449"/>
    <lineage>
        <taxon>Bacteria</taxon>
        <taxon>Pseudomonadati</taxon>
        <taxon>Thermodesulfobacteriota</taxon>
        <taxon>Desulfovibrionia</taxon>
        <taxon>Desulfovibrionales</taxon>
        <taxon>Desulfovibrionaceae</taxon>
        <taxon>Paucidesulfovibrio</taxon>
    </lineage>
</organism>
<protein>
    <recommendedName>
        <fullName evidence="5">Flagellar hook-associated protein 2</fullName>
        <shortName evidence="5">HAP2</shortName>
    </recommendedName>
    <alternativeName>
        <fullName evidence="5">Flagellar cap protein</fullName>
    </alternativeName>
</protein>
<dbReference type="Pfam" id="PF07195">
    <property type="entry name" value="FliD_C"/>
    <property type="match status" value="1"/>
</dbReference>
<dbReference type="OrthoDB" id="5484186at2"/>
<dbReference type="EMBL" id="FUYC01000002">
    <property type="protein sequence ID" value="SKA74892.1"/>
    <property type="molecule type" value="Genomic_DNA"/>
</dbReference>